<feature type="compositionally biased region" description="Acidic residues" evidence="1">
    <location>
        <begin position="109"/>
        <end position="122"/>
    </location>
</feature>
<evidence type="ECO:0000256" key="1">
    <source>
        <dbReference type="SAM" id="MobiDB-lite"/>
    </source>
</evidence>
<evidence type="ECO:0000313" key="3">
    <source>
        <dbReference type="Proteomes" id="UP000075714"/>
    </source>
</evidence>
<feature type="region of interest" description="Disordered" evidence="1">
    <location>
        <begin position="275"/>
        <end position="381"/>
    </location>
</feature>
<proteinExistence type="predicted"/>
<reference evidence="3" key="1">
    <citation type="journal article" date="2016" name="Nat. Commun.">
        <title>The Gonium pectorale genome demonstrates co-option of cell cycle regulation during the evolution of multicellularity.</title>
        <authorList>
            <person name="Hanschen E.R."/>
            <person name="Marriage T.N."/>
            <person name="Ferris P.J."/>
            <person name="Hamaji T."/>
            <person name="Toyoda A."/>
            <person name="Fujiyama A."/>
            <person name="Neme R."/>
            <person name="Noguchi H."/>
            <person name="Minakuchi Y."/>
            <person name="Suzuki M."/>
            <person name="Kawai-Toyooka H."/>
            <person name="Smith D.R."/>
            <person name="Sparks H."/>
            <person name="Anderson J."/>
            <person name="Bakaric R."/>
            <person name="Luria V."/>
            <person name="Karger A."/>
            <person name="Kirschner M.W."/>
            <person name="Durand P.M."/>
            <person name="Michod R.E."/>
            <person name="Nozaki H."/>
            <person name="Olson B.J."/>
        </authorList>
    </citation>
    <scope>NUCLEOTIDE SEQUENCE [LARGE SCALE GENOMIC DNA]</scope>
    <source>
        <strain evidence="3">NIES-2863</strain>
    </source>
</reference>
<protein>
    <submittedName>
        <fullName evidence="2">Uncharacterized protein</fullName>
    </submittedName>
</protein>
<feature type="compositionally biased region" description="Pro residues" evidence="1">
    <location>
        <begin position="125"/>
        <end position="137"/>
    </location>
</feature>
<gene>
    <name evidence="2" type="ORF">GPECTOR_53g167</name>
</gene>
<evidence type="ECO:0000313" key="2">
    <source>
        <dbReference type="EMBL" id="KXZ45581.1"/>
    </source>
</evidence>
<comment type="caution">
    <text evidence="2">The sequence shown here is derived from an EMBL/GenBank/DDBJ whole genome shotgun (WGS) entry which is preliminary data.</text>
</comment>
<organism evidence="2 3">
    <name type="scientific">Gonium pectorale</name>
    <name type="common">Green alga</name>
    <dbReference type="NCBI Taxonomy" id="33097"/>
    <lineage>
        <taxon>Eukaryota</taxon>
        <taxon>Viridiplantae</taxon>
        <taxon>Chlorophyta</taxon>
        <taxon>core chlorophytes</taxon>
        <taxon>Chlorophyceae</taxon>
        <taxon>CS clade</taxon>
        <taxon>Chlamydomonadales</taxon>
        <taxon>Volvocaceae</taxon>
        <taxon>Gonium</taxon>
    </lineage>
</organism>
<keyword evidence="3" id="KW-1185">Reference proteome</keyword>
<dbReference type="PANTHER" id="PTHR31600">
    <property type="entry name" value="TINY MACROCYSTS PROTEIN B-RELATED"/>
    <property type="match status" value="1"/>
</dbReference>
<dbReference type="PANTHER" id="PTHR31600:SF2">
    <property type="entry name" value="GAMETE ENRICHED GENE 10 PROTEIN-RELATED"/>
    <property type="match status" value="1"/>
</dbReference>
<feature type="region of interest" description="Disordered" evidence="1">
    <location>
        <begin position="109"/>
        <end position="137"/>
    </location>
</feature>
<sequence length="693" mass="73387">MWLVADGEWDLRAYKFVLSDGPWALFDGYTASLDNLARRAWEDITTLQTSVLALLVVEAAFVQLACVVYEWWLVRAAETGRRGGMLVGLGLPGPILRLLANKPLVVVEDSDDEDGDDEDGDGAPDGPPSPPRWRPPAPSPPLQVAYIVLVGLVNQQFGNVSAVHRMALAADRAQVVTTKAAQAEFCTRPGIAPVSVCEIPLAHTVADIRSALEDLETYHQGIYLGFGSTPTQQSDPYLRYLWTQPTQSYKFYLDSAPPRWANLTAGVARNGGDAAVGASGGASTDGRGGGGGAAPGRQSLDYPDAGPVSTTRAGARRSLDMPDAPYAHHGHHGQHGGNGHNARSSMDYLPYGAPPGAAGNHRSSADGGRQQQAAGGGGAGGAPDGVYSAVAALEHMSTEDDGDDDADERPAAVTDLVPGAAAVAAGGGGVVIAGKRGASVKREGRGGLRINGKLLSPSPNNVLKFMVPLGLWEIALVVVLTISFLRLDGIQGPLASLNMASRVIYRYTRVRMTALLLVASDSPQERAAWRGTLSTEINNLESEYDTLMYGGVATTQLGSAFTRPVPASTFESASFAYNFFKEERCFRWDQSHCYTPDSPYYEVTHHGLDAMMRRIMAEMALLVADDDADAVYNGTRYTTMYMVGVKDLYEGLQSSAQLFVDYMMSSSNMGSASGGGGVGGGGMGRIASMRGKV</sequence>
<dbReference type="OrthoDB" id="547932at2759"/>
<dbReference type="STRING" id="33097.A0A150G6X6"/>
<dbReference type="EMBL" id="LSYV01000054">
    <property type="protein sequence ID" value="KXZ45581.1"/>
    <property type="molecule type" value="Genomic_DNA"/>
</dbReference>
<dbReference type="InterPro" id="IPR052994">
    <property type="entry name" value="Tiny_macrocysts_regulators"/>
</dbReference>
<dbReference type="Proteomes" id="UP000075714">
    <property type="component" value="Unassembled WGS sequence"/>
</dbReference>
<dbReference type="AlphaFoldDB" id="A0A150G6X6"/>
<name>A0A150G6X6_GONPE</name>
<accession>A0A150G6X6</accession>
<feature type="compositionally biased region" description="Low complexity" evidence="1">
    <location>
        <begin position="275"/>
        <end position="285"/>
    </location>
</feature>